<protein>
    <recommendedName>
        <fullName evidence="13">Claudin</fullName>
    </recommendedName>
</protein>
<dbReference type="Proteomes" id="UP000008672">
    <property type="component" value="Unassembled WGS sequence"/>
</dbReference>
<dbReference type="InterPro" id="IPR006187">
    <property type="entry name" value="Claudin"/>
</dbReference>
<dbReference type="GeneTree" id="ENSGT00940000154762"/>
<reference evidence="11" key="2">
    <citation type="submission" date="2025-08" db="UniProtKB">
        <authorList>
            <consortium name="Ensembl"/>
        </authorList>
    </citation>
    <scope>IDENTIFICATION</scope>
</reference>
<comment type="similarity">
    <text evidence="3">Belongs to the claudin family.</text>
</comment>
<dbReference type="Pfam" id="PF00822">
    <property type="entry name" value="PMP22_Claudin"/>
    <property type="match status" value="1"/>
</dbReference>
<evidence type="ECO:0000256" key="5">
    <source>
        <dbReference type="ARBA" id="ARBA00022475"/>
    </source>
</evidence>
<dbReference type="EMBL" id="AFYH01187404">
    <property type="status" value="NOT_ANNOTATED_CDS"/>
    <property type="molecule type" value="Genomic_DNA"/>
</dbReference>
<evidence type="ECO:0000313" key="11">
    <source>
        <dbReference type="Ensembl" id="ENSLACP00000005783.1"/>
    </source>
</evidence>
<keyword evidence="9 10" id="KW-0472">Membrane</keyword>
<reference evidence="12" key="1">
    <citation type="submission" date="2011-08" db="EMBL/GenBank/DDBJ databases">
        <title>The draft genome of Latimeria chalumnae.</title>
        <authorList>
            <person name="Di Palma F."/>
            <person name="Alfoldi J."/>
            <person name="Johnson J."/>
            <person name="Berlin A."/>
            <person name="Gnerre S."/>
            <person name="Jaffe D."/>
            <person name="MacCallum I."/>
            <person name="Young S."/>
            <person name="Walker B.J."/>
            <person name="Lander E."/>
            <person name="Lindblad-Toh K."/>
        </authorList>
    </citation>
    <scope>NUCLEOTIDE SEQUENCE [LARGE SCALE GENOMIC DNA]</scope>
    <source>
        <strain evidence="12">Wild caught</strain>
    </source>
</reference>
<dbReference type="eggNOG" id="ENOG502QRZ8">
    <property type="taxonomic scope" value="Eukaryota"/>
</dbReference>
<dbReference type="HOGENOM" id="CLU_076370_1_2_1"/>
<evidence type="ECO:0000256" key="6">
    <source>
        <dbReference type="ARBA" id="ARBA00022692"/>
    </source>
</evidence>
<dbReference type="InParanoid" id="H3A812"/>
<feature type="transmembrane region" description="Helical" evidence="10">
    <location>
        <begin position="101"/>
        <end position="122"/>
    </location>
</feature>
<dbReference type="AlphaFoldDB" id="H3A812"/>
<dbReference type="Bgee" id="ENSLACG00000005133">
    <property type="expression patterns" value="Expressed in pelvic fin and 6 other cell types or tissues"/>
</dbReference>
<dbReference type="GO" id="GO:0005198">
    <property type="term" value="F:structural molecule activity"/>
    <property type="evidence" value="ECO:0007669"/>
    <property type="project" value="InterPro"/>
</dbReference>
<sequence>RMASGVGKGLSIIGWLLAIANSALPMWSITTTVVGVTMWQGLWMKCVSIDTWHCDVYDPTPQGLLKFKAMCTLAVLLATLGLFLSIVGACTLAPVNRAAGVAFLLAGFLLIIPVTWYAVPIIQGSNPPVVNFLISKFVKFRLGASIYVGWAAVAFLLFGGGLLSCSAGRHYVAYTVLPIVVSFRPPPQPPLQV</sequence>
<evidence type="ECO:0000256" key="8">
    <source>
        <dbReference type="ARBA" id="ARBA00022989"/>
    </source>
</evidence>
<name>H3A812_LATCH</name>
<dbReference type="Ensembl" id="ENSLACT00000005833.1">
    <property type="protein sequence ID" value="ENSLACP00000005783.1"/>
    <property type="gene ID" value="ENSLACG00000005133.1"/>
</dbReference>
<dbReference type="Gene3D" id="1.20.140.150">
    <property type="match status" value="1"/>
</dbReference>
<evidence type="ECO:0000256" key="4">
    <source>
        <dbReference type="ARBA" id="ARBA00022427"/>
    </source>
</evidence>
<evidence type="ECO:0000256" key="1">
    <source>
        <dbReference type="ARBA" id="ARBA00004435"/>
    </source>
</evidence>
<evidence type="ECO:0000256" key="7">
    <source>
        <dbReference type="ARBA" id="ARBA00022949"/>
    </source>
</evidence>
<keyword evidence="8 10" id="KW-1133">Transmembrane helix</keyword>
<keyword evidence="5" id="KW-1003">Cell membrane</keyword>
<feature type="transmembrane region" description="Helical" evidence="10">
    <location>
        <begin position="67"/>
        <end position="89"/>
    </location>
</feature>
<organism evidence="11 12">
    <name type="scientific">Latimeria chalumnae</name>
    <name type="common">Coelacanth</name>
    <dbReference type="NCBI Taxonomy" id="7897"/>
    <lineage>
        <taxon>Eukaryota</taxon>
        <taxon>Metazoa</taxon>
        <taxon>Chordata</taxon>
        <taxon>Craniata</taxon>
        <taxon>Vertebrata</taxon>
        <taxon>Euteleostomi</taxon>
        <taxon>Coelacanthiformes</taxon>
        <taxon>Coelacanthidae</taxon>
        <taxon>Latimeria</taxon>
    </lineage>
</organism>
<evidence type="ECO:0000256" key="3">
    <source>
        <dbReference type="ARBA" id="ARBA00008295"/>
    </source>
</evidence>
<reference evidence="11" key="3">
    <citation type="submission" date="2025-09" db="UniProtKB">
        <authorList>
            <consortium name="Ensembl"/>
        </authorList>
    </citation>
    <scope>IDENTIFICATION</scope>
</reference>
<keyword evidence="12" id="KW-1185">Reference proteome</keyword>
<evidence type="ECO:0000313" key="12">
    <source>
        <dbReference type="Proteomes" id="UP000008672"/>
    </source>
</evidence>
<gene>
    <name evidence="11" type="primary">LOC106705732</name>
</gene>
<keyword evidence="7" id="KW-0965">Cell junction</keyword>
<keyword evidence="6 10" id="KW-0812">Transmembrane</keyword>
<dbReference type="STRING" id="7897.ENSLACP00000005783"/>
<dbReference type="PRINTS" id="PR01077">
    <property type="entry name" value="CLAUDIN"/>
</dbReference>
<accession>H3A812</accession>
<feature type="transmembrane region" description="Helical" evidence="10">
    <location>
        <begin position="12"/>
        <end position="34"/>
    </location>
</feature>
<evidence type="ECO:0008006" key="13">
    <source>
        <dbReference type="Google" id="ProtNLM"/>
    </source>
</evidence>
<keyword evidence="4" id="KW-0796">Tight junction</keyword>
<dbReference type="GO" id="GO:0005886">
    <property type="term" value="C:plasma membrane"/>
    <property type="evidence" value="ECO:0007669"/>
    <property type="project" value="UniProtKB-SubCell"/>
</dbReference>
<dbReference type="GO" id="GO:0005923">
    <property type="term" value="C:bicellular tight junction"/>
    <property type="evidence" value="ECO:0007669"/>
    <property type="project" value="UniProtKB-SubCell"/>
</dbReference>
<evidence type="ECO:0000256" key="2">
    <source>
        <dbReference type="ARBA" id="ARBA00004651"/>
    </source>
</evidence>
<dbReference type="PANTHER" id="PTHR12002">
    <property type="entry name" value="CLAUDIN"/>
    <property type="match status" value="1"/>
</dbReference>
<evidence type="ECO:0000256" key="10">
    <source>
        <dbReference type="SAM" id="Phobius"/>
    </source>
</evidence>
<feature type="transmembrane region" description="Helical" evidence="10">
    <location>
        <begin position="142"/>
        <end position="163"/>
    </location>
</feature>
<evidence type="ECO:0000256" key="9">
    <source>
        <dbReference type="ARBA" id="ARBA00023136"/>
    </source>
</evidence>
<proteinExistence type="inferred from homology"/>
<comment type="subcellular location">
    <subcellularLocation>
        <location evidence="1">Cell junction</location>
        <location evidence="1">Tight junction</location>
    </subcellularLocation>
    <subcellularLocation>
        <location evidence="2">Cell membrane</location>
        <topology evidence="2">Multi-pass membrane protein</topology>
    </subcellularLocation>
</comment>
<dbReference type="InterPro" id="IPR004031">
    <property type="entry name" value="PMP22/EMP/MP20/Claudin"/>
</dbReference>